<dbReference type="EMBL" id="JACJID010000002">
    <property type="protein sequence ID" value="MBA8925025.1"/>
    <property type="molecule type" value="Genomic_DNA"/>
</dbReference>
<dbReference type="PANTHER" id="PTHR43201">
    <property type="entry name" value="ACYL-COA SYNTHETASE"/>
    <property type="match status" value="1"/>
</dbReference>
<proteinExistence type="inferred from homology"/>
<keyword evidence="3" id="KW-1133">Transmembrane helix</keyword>
<name>A0ABR6BDS1_9PSEU</name>
<dbReference type="SUPFAM" id="SSF56801">
    <property type="entry name" value="Acetyl-CoA synthetase-like"/>
    <property type="match status" value="1"/>
</dbReference>
<feature type="transmembrane region" description="Helical" evidence="3">
    <location>
        <begin position="242"/>
        <end position="263"/>
    </location>
</feature>
<reference evidence="6 7" key="1">
    <citation type="submission" date="2020-08" db="EMBL/GenBank/DDBJ databases">
        <title>Genomic Encyclopedia of Archaeal and Bacterial Type Strains, Phase II (KMG-II): from individual species to whole genera.</title>
        <authorList>
            <person name="Goeker M."/>
        </authorList>
    </citation>
    <scope>NUCLEOTIDE SEQUENCE [LARGE SCALE GENOMIC DNA]</scope>
    <source>
        <strain evidence="6 7">DSM 43850</strain>
    </source>
</reference>
<keyword evidence="7" id="KW-1185">Reference proteome</keyword>
<dbReference type="PANTHER" id="PTHR43201:SF5">
    <property type="entry name" value="MEDIUM-CHAIN ACYL-COA LIGASE ACSF2, MITOCHONDRIAL"/>
    <property type="match status" value="1"/>
</dbReference>
<dbReference type="InterPro" id="IPR042099">
    <property type="entry name" value="ANL_N_sf"/>
</dbReference>
<evidence type="ECO:0000256" key="3">
    <source>
        <dbReference type="SAM" id="Phobius"/>
    </source>
</evidence>
<dbReference type="EC" id="6.2.1.-" evidence="6"/>
<dbReference type="PROSITE" id="PS00455">
    <property type="entry name" value="AMP_BINDING"/>
    <property type="match status" value="1"/>
</dbReference>
<evidence type="ECO:0000256" key="2">
    <source>
        <dbReference type="ARBA" id="ARBA00022598"/>
    </source>
</evidence>
<keyword evidence="3" id="KW-0812">Transmembrane</keyword>
<accession>A0ABR6BDS1</accession>
<evidence type="ECO:0000256" key="1">
    <source>
        <dbReference type="ARBA" id="ARBA00006432"/>
    </source>
</evidence>
<evidence type="ECO:0000313" key="6">
    <source>
        <dbReference type="EMBL" id="MBA8925025.1"/>
    </source>
</evidence>
<feature type="domain" description="AMP-binding enzyme C-terminal" evidence="5">
    <location>
        <begin position="450"/>
        <end position="525"/>
    </location>
</feature>
<dbReference type="Pfam" id="PF00501">
    <property type="entry name" value="AMP-binding"/>
    <property type="match status" value="1"/>
</dbReference>
<organism evidence="6 7">
    <name type="scientific">Kutzneria viridogrisea</name>
    <dbReference type="NCBI Taxonomy" id="47990"/>
    <lineage>
        <taxon>Bacteria</taxon>
        <taxon>Bacillati</taxon>
        <taxon>Actinomycetota</taxon>
        <taxon>Actinomycetes</taxon>
        <taxon>Pseudonocardiales</taxon>
        <taxon>Pseudonocardiaceae</taxon>
        <taxon>Kutzneria</taxon>
    </lineage>
</organism>
<keyword evidence="2 6" id="KW-0436">Ligase</keyword>
<dbReference type="CDD" id="cd04433">
    <property type="entry name" value="AFD_class_I"/>
    <property type="match status" value="1"/>
</dbReference>
<evidence type="ECO:0000259" key="5">
    <source>
        <dbReference type="Pfam" id="PF13193"/>
    </source>
</evidence>
<dbReference type="GO" id="GO:0016874">
    <property type="term" value="F:ligase activity"/>
    <property type="evidence" value="ECO:0007669"/>
    <property type="project" value="UniProtKB-KW"/>
</dbReference>
<protein>
    <submittedName>
        <fullName evidence="6">Fatty-acyl-CoA synthase</fullName>
        <ecNumber evidence="6">6.2.1.-</ecNumber>
    </submittedName>
</protein>
<dbReference type="RefSeq" id="WP_182837173.1">
    <property type="nucleotide sequence ID" value="NZ_BAAABQ010000033.1"/>
</dbReference>
<dbReference type="InterPro" id="IPR000873">
    <property type="entry name" value="AMP-dep_synth/lig_dom"/>
</dbReference>
<dbReference type="Proteomes" id="UP000517916">
    <property type="component" value="Unassembled WGS sequence"/>
</dbReference>
<feature type="domain" description="AMP-dependent synthetase/ligase" evidence="4">
    <location>
        <begin position="48"/>
        <end position="402"/>
    </location>
</feature>
<dbReference type="InterPro" id="IPR020845">
    <property type="entry name" value="AMP-binding_CS"/>
</dbReference>
<comment type="caution">
    <text evidence="6">The sequence shown here is derived from an EMBL/GenBank/DDBJ whole genome shotgun (WGS) entry which is preliminary data.</text>
</comment>
<sequence>MRKATDTLHDLAVLARAGMVGSPASLVRGVRSLLDTHSWGPVVGAARTAARRAPNATGLIDERGGLTFREIDERSSALARSLWAKGVCAGQVVAVLCRDHRGPIESLLACGKLGATTILLNTGFAAPQLAGVLRRERVSVLIYDEEFTETLSEVPPALPRILAWHDTAPWAGTPTLEQMIADAPHVKLGKPTNPAKVVLLTSGTTGTPKGAERQVRSGLAAADFLERIPLRAKESTYIASPLFHAIGFLHMILAMALSSTIVVNRRFDPRQAVAAVDRHSCTGLVLVPTMLQRVLELGEAELAAYDLSSLRVLFCSGSALPPALCLRALNAFGDVLYNFYGSTEVAVATVATPQDLRAAPGTVGHSPRCSTVRLYDAEGRPVRRAHAVGRVHVGNGLEFSGYTSGGGRRVINGLVDTGDLGHFDSQGRLFIDGRADDMIVSGGENVFPGEVENLLLTHYQVRDAAVIGVPDHAFGQRLRAYIVPTPGALVDPEEIKEFVRLSLARHKVPRDVVLIPRLPRTPTGKVIRRHLVRAALPG</sequence>
<dbReference type="InterPro" id="IPR025110">
    <property type="entry name" value="AMP-bd_C"/>
</dbReference>
<dbReference type="Gene3D" id="3.30.300.30">
    <property type="match status" value="1"/>
</dbReference>
<dbReference type="InterPro" id="IPR045851">
    <property type="entry name" value="AMP-bd_C_sf"/>
</dbReference>
<evidence type="ECO:0000313" key="7">
    <source>
        <dbReference type="Proteomes" id="UP000517916"/>
    </source>
</evidence>
<evidence type="ECO:0000259" key="4">
    <source>
        <dbReference type="Pfam" id="PF00501"/>
    </source>
</evidence>
<comment type="similarity">
    <text evidence="1">Belongs to the ATP-dependent AMP-binding enzyme family.</text>
</comment>
<dbReference type="Gene3D" id="3.40.50.12780">
    <property type="entry name" value="N-terminal domain of ligase-like"/>
    <property type="match status" value="1"/>
</dbReference>
<dbReference type="Pfam" id="PF13193">
    <property type="entry name" value="AMP-binding_C"/>
    <property type="match status" value="1"/>
</dbReference>
<gene>
    <name evidence="6" type="ORF">BC739_002224</name>
</gene>
<keyword evidence="3" id="KW-0472">Membrane</keyword>